<feature type="compositionally biased region" description="Basic and acidic residues" evidence="12">
    <location>
        <begin position="233"/>
        <end position="245"/>
    </location>
</feature>
<keyword evidence="14" id="KW-1185">Reference proteome</keyword>
<dbReference type="Proteomes" id="UP000236161">
    <property type="component" value="Unassembled WGS sequence"/>
</dbReference>
<evidence type="ECO:0000256" key="11">
    <source>
        <dbReference type="RuleBase" id="RU910715"/>
    </source>
</evidence>
<comment type="function">
    <text evidence="11">Mediates both low-affinity uptake and efflux of sugar across the membrane.</text>
</comment>
<evidence type="ECO:0000256" key="7">
    <source>
        <dbReference type="ARBA" id="ARBA00022737"/>
    </source>
</evidence>
<evidence type="ECO:0000256" key="4">
    <source>
        <dbReference type="ARBA" id="ARBA00022475"/>
    </source>
</evidence>
<dbReference type="OrthoDB" id="409725at2759"/>
<comment type="subcellular location">
    <subcellularLocation>
        <location evidence="1">Cell membrane</location>
        <topology evidence="1">Multi-pass membrane protein</topology>
    </subcellularLocation>
</comment>
<dbReference type="PANTHER" id="PTHR10791">
    <property type="entry name" value="RAG1-ACTIVATING PROTEIN 1"/>
    <property type="match status" value="1"/>
</dbReference>
<gene>
    <name evidence="13" type="primary">SWEET14</name>
    <name evidence="13" type="ORF">AXF42_Ash014803</name>
</gene>
<evidence type="ECO:0000256" key="6">
    <source>
        <dbReference type="ARBA" id="ARBA00022692"/>
    </source>
</evidence>
<evidence type="ECO:0000313" key="14">
    <source>
        <dbReference type="Proteomes" id="UP000236161"/>
    </source>
</evidence>
<name>A0A2H9ZWF2_9ASPA</name>
<keyword evidence="6 11" id="KW-0812">Transmembrane</keyword>
<evidence type="ECO:0000256" key="3">
    <source>
        <dbReference type="ARBA" id="ARBA00022448"/>
    </source>
</evidence>
<evidence type="ECO:0000313" key="13">
    <source>
        <dbReference type="EMBL" id="PKA47607.1"/>
    </source>
</evidence>
<dbReference type="PANTHER" id="PTHR10791:SF22">
    <property type="entry name" value="BIDIRECTIONAL SUGAR TRANSPORTER SWEET11"/>
    <property type="match status" value="1"/>
</dbReference>
<keyword evidence="3 11" id="KW-0813">Transport</keyword>
<comment type="similarity">
    <text evidence="2 11">Belongs to the SWEET sugar transporter family.</text>
</comment>
<dbReference type="FunFam" id="1.20.1280.290:FF:000003">
    <property type="entry name" value="Bidirectional sugar transporter SWEET"/>
    <property type="match status" value="1"/>
</dbReference>
<dbReference type="Pfam" id="PF03083">
    <property type="entry name" value="MtN3_slv"/>
    <property type="match status" value="2"/>
</dbReference>
<feature type="transmembrane region" description="Helical" evidence="11">
    <location>
        <begin position="83"/>
        <end position="103"/>
    </location>
</feature>
<keyword evidence="8 11" id="KW-1133">Transmembrane helix</keyword>
<evidence type="ECO:0000256" key="10">
    <source>
        <dbReference type="ARBA" id="ARBA00037238"/>
    </source>
</evidence>
<dbReference type="InterPro" id="IPR047664">
    <property type="entry name" value="SWEET"/>
</dbReference>
<comment type="caution">
    <text evidence="11">Lacks conserved residue(s) required for the propagation of feature annotation.</text>
</comment>
<feature type="transmembrane region" description="Helical" evidence="11">
    <location>
        <begin position="48"/>
        <end position="71"/>
    </location>
</feature>
<dbReference type="AlphaFoldDB" id="A0A2H9ZWF2"/>
<keyword evidence="5 11" id="KW-0762">Sugar transport</keyword>
<evidence type="ECO:0000256" key="1">
    <source>
        <dbReference type="ARBA" id="ARBA00004651"/>
    </source>
</evidence>
<evidence type="ECO:0000256" key="12">
    <source>
        <dbReference type="SAM" id="MobiDB-lite"/>
    </source>
</evidence>
<keyword evidence="4" id="KW-1003">Cell membrane</keyword>
<keyword evidence="9 11" id="KW-0472">Membrane</keyword>
<sequence length="245" mass="27018">MVYLAPVSTFYRVYQKKSTEGFQSLPYSVALFSSMLWVYYAVIKSHSYLLITINSIGCIIETIYIAIFLFYAPRSAKMFTLRVVVFLNVIVFGLILLCTLLLSNGGMRITILGWICVSFSVSVFAAPLSIIRLVIHTKSVEYMPFNLSFFLTLSAAVWLGFGLLSKDKFVAIPNIVGLVLGILQMALYCVFREPEPPAKSPDKGLPEHAVVIPAKVVPTREVHPVDAAGGREGVGDGLDRGSLRV</sequence>
<protein>
    <recommendedName>
        <fullName evidence="11">Bidirectional sugar transporter SWEET</fullName>
    </recommendedName>
</protein>
<dbReference type="GO" id="GO:0051119">
    <property type="term" value="F:sugar transmembrane transporter activity"/>
    <property type="evidence" value="ECO:0007669"/>
    <property type="project" value="InterPro"/>
</dbReference>
<dbReference type="EMBL" id="KZ453122">
    <property type="protein sequence ID" value="PKA47607.1"/>
    <property type="molecule type" value="Genomic_DNA"/>
</dbReference>
<feature type="transmembrane region" description="Helical" evidence="11">
    <location>
        <begin position="109"/>
        <end position="135"/>
    </location>
</feature>
<dbReference type="Gene3D" id="1.20.1280.290">
    <property type="match status" value="2"/>
</dbReference>
<feature type="transmembrane region" description="Helical" evidence="11">
    <location>
        <begin position="170"/>
        <end position="191"/>
    </location>
</feature>
<dbReference type="InterPro" id="IPR004316">
    <property type="entry name" value="SWEET_rpt"/>
</dbReference>
<evidence type="ECO:0000256" key="9">
    <source>
        <dbReference type="ARBA" id="ARBA00023136"/>
    </source>
</evidence>
<comment type="function">
    <text evidence="10">Mediates both low-affinity uptake and efflux of sugar across the plasma membrane.</text>
</comment>
<feature type="region of interest" description="Disordered" evidence="12">
    <location>
        <begin position="226"/>
        <end position="245"/>
    </location>
</feature>
<feature type="transmembrane region" description="Helical" evidence="11">
    <location>
        <begin position="147"/>
        <end position="164"/>
    </location>
</feature>
<dbReference type="GO" id="GO:0005886">
    <property type="term" value="C:plasma membrane"/>
    <property type="evidence" value="ECO:0007669"/>
    <property type="project" value="UniProtKB-SubCell"/>
</dbReference>
<feature type="transmembrane region" description="Helical" evidence="11">
    <location>
        <begin position="25"/>
        <end position="42"/>
    </location>
</feature>
<evidence type="ECO:0000256" key="8">
    <source>
        <dbReference type="ARBA" id="ARBA00022989"/>
    </source>
</evidence>
<organism evidence="13 14">
    <name type="scientific">Apostasia shenzhenica</name>
    <dbReference type="NCBI Taxonomy" id="1088818"/>
    <lineage>
        <taxon>Eukaryota</taxon>
        <taxon>Viridiplantae</taxon>
        <taxon>Streptophyta</taxon>
        <taxon>Embryophyta</taxon>
        <taxon>Tracheophyta</taxon>
        <taxon>Spermatophyta</taxon>
        <taxon>Magnoliopsida</taxon>
        <taxon>Liliopsida</taxon>
        <taxon>Asparagales</taxon>
        <taxon>Orchidaceae</taxon>
        <taxon>Apostasioideae</taxon>
        <taxon>Apostasia</taxon>
    </lineage>
</organism>
<dbReference type="FunFam" id="1.20.1280.290:FF:000001">
    <property type="entry name" value="Bidirectional sugar transporter SWEET"/>
    <property type="match status" value="1"/>
</dbReference>
<evidence type="ECO:0000256" key="5">
    <source>
        <dbReference type="ARBA" id="ARBA00022597"/>
    </source>
</evidence>
<evidence type="ECO:0000256" key="2">
    <source>
        <dbReference type="ARBA" id="ARBA00007809"/>
    </source>
</evidence>
<reference evidence="13 14" key="1">
    <citation type="journal article" date="2017" name="Nature">
        <title>The Apostasia genome and the evolution of orchids.</title>
        <authorList>
            <person name="Zhang G.Q."/>
            <person name="Liu K.W."/>
            <person name="Li Z."/>
            <person name="Lohaus R."/>
            <person name="Hsiao Y.Y."/>
            <person name="Niu S.C."/>
            <person name="Wang J.Y."/>
            <person name="Lin Y.C."/>
            <person name="Xu Q."/>
            <person name="Chen L.J."/>
            <person name="Yoshida K."/>
            <person name="Fujiwara S."/>
            <person name="Wang Z.W."/>
            <person name="Zhang Y.Q."/>
            <person name="Mitsuda N."/>
            <person name="Wang M."/>
            <person name="Liu G.H."/>
            <person name="Pecoraro L."/>
            <person name="Huang H.X."/>
            <person name="Xiao X.J."/>
            <person name="Lin M."/>
            <person name="Wu X.Y."/>
            <person name="Wu W.L."/>
            <person name="Chen Y.Y."/>
            <person name="Chang S.B."/>
            <person name="Sakamoto S."/>
            <person name="Ohme-Takagi M."/>
            <person name="Yagi M."/>
            <person name="Zeng S.J."/>
            <person name="Shen C.Y."/>
            <person name="Yeh C.M."/>
            <person name="Luo Y.B."/>
            <person name="Tsai W.C."/>
            <person name="Van de Peer Y."/>
            <person name="Liu Z.J."/>
        </authorList>
    </citation>
    <scope>NUCLEOTIDE SEQUENCE [LARGE SCALE GENOMIC DNA]</scope>
    <source>
        <strain evidence="14">cv. Shenzhen</strain>
        <tissue evidence="13">Stem</tissue>
    </source>
</reference>
<proteinExistence type="inferred from homology"/>
<keyword evidence="7" id="KW-0677">Repeat</keyword>
<accession>A0A2H9ZWF2</accession>